<organism evidence="3 4">
    <name type="scientific">Streptomyces arboris</name>
    <dbReference type="NCBI Taxonomy" id="2600619"/>
    <lineage>
        <taxon>Bacteria</taxon>
        <taxon>Bacillati</taxon>
        <taxon>Actinomycetota</taxon>
        <taxon>Actinomycetes</taxon>
        <taxon>Kitasatosporales</taxon>
        <taxon>Streptomycetaceae</taxon>
        <taxon>Streptomyces</taxon>
    </lineage>
</organism>
<comment type="caution">
    <text evidence="3">The sequence shown here is derived from an EMBL/GenBank/DDBJ whole genome shotgun (WGS) entry which is preliminary data.</text>
</comment>
<reference evidence="3 4" key="1">
    <citation type="submission" date="2019-09" db="EMBL/GenBank/DDBJ databases">
        <authorList>
            <person name="Liu P."/>
        </authorList>
    </citation>
    <scope>NUCLEOTIDE SEQUENCE [LARGE SCALE GENOMIC DNA]</scope>
    <source>
        <strain evidence="3 4">TRM68085</strain>
    </source>
</reference>
<feature type="compositionally biased region" description="Pro residues" evidence="1">
    <location>
        <begin position="88"/>
        <end position="118"/>
    </location>
</feature>
<feature type="compositionally biased region" description="Pro residues" evidence="1">
    <location>
        <begin position="67"/>
        <end position="81"/>
    </location>
</feature>
<dbReference type="PROSITE" id="PS51257">
    <property type="entry name" value="PROKAR_LIPOPROTEIN"/>
    <property type="match status" value="1"/>
</dbReference>
<gene>
    <name evidence="3" type="ORF">F5983_03650</name>
</gene>
<proteinExistence type="predicted"/>
<dbReference type="Proteomes" id="UP000326907">
    <property type="component" value="Unassembled WGS sequence"/>
</dbReference>
<evidence type="ECO:0000256" key="2">
    <source>
        <dbReference type="SAM" id="SignalP"/>
    </source>
</evidence>
<evidence type="ECO:0008006" key="5">
    <source>
        <dbReference type="Google" id="ProtNLM"/>
    </source>
</evidence>
<feature type="region of interest" description="Disordered" evidence="1">
    <location>
        <begin position="23"/>
        <end position="120"/>
    </location>
</feature>
<feature type="chain" id="PRO_5039545162" description="Lipoprotein" evidence="2">
    <location>
        <begin position="26"/>
        <end position="159"/>
    </location>
</feature>
<keyword evidence="4" id="KW-1185">Reference proteome</keyword>
<name>A0A5N5ETB7_9ACTN</name>
<evidence type="ECO:0000313" key="4">
    <source>
        <dbReference type="Proteomes" id="UP000326907"/>
    </source>
</evidence>
<sequence>MQRTRFTTKLLVGVAVTAVSGCVSVDPQEAGPRQPPTTGSSRPAQDVFPQVVQPPGREALETIVEPSPSPGRPASPAPPSPTEARRAGPPPAPRPPERAAPPPRRTPPRQVPVIPPGVLPALPQARGGGLHDVCALGRGYGGWPAGSREARICEETYGR</sequence>
<protein>
    <recommendedName>
        <fullName evidence="5">Lipoprotein</fullName>
    </recommendedName>
</protein>
<dbReference type="RefSeq" id="WP_151508978.1">
    <property type="nucleotide sequence ID" value="NZ_VYUA01000002.1"/>
</dbReference>
<dbReference type="AlphaFoldDB" id="A0A5N5ETB7"/>
<evidence type="ECO:0000313" key="3">
    <source>
        <dbReference type="EMBL" id="KAB2594095.1"/>
    </source>
</evidence>
<accession>A0A5N5ETB7</accession>
<evidence type="ECO:0000256" key="1">
    <source>
        <dbReference type="SAM" id="MobiDB-lite"/>
    </source>
</evidence>
<feature type="signal peptide" evidence="2">
    <location>
        <begin position="1"/>
        <end position="25"/>
    </location>
</feature>
<dbReference type="EMBL" id="VYUA01000002">
    <property type="protein sequence ID" value="KAB2594095.1"/>
    <property type="molecule type" value="Genomic_DNA"/>
</dbReference>
<keyword evidence="2" id="KW-0732">Signal</keyword>